<feature type="transmembrane region" description="Helical" evidence="1">
    <location>
        <begin position="196"/>
        <end position="212"/>
    </location>
</feature>
<dbReference type="RefSeq" id="WP_114693630.1">
    <property type="nucleotide sequence ID" value="NZ_QQOH01000001.1"/>
</dbReference>
<feature type="transmembrane region" description="Helical" evidence="1">
    <location>
        <begin position="294"/>
        <end position="315"/>
    </location>
</feature>
<sequence length="343" mass="39059">MKLTRQQLDLAVEQQILDSEQAQRLLEFLRDNPAPGARFDFTHLLYYLGGLVAIGAMTLFMNLGWESFGGWGVFAIALIYLACGLGLASRFERLQHPIPAGICATFAVCLTPLAVFGLQQALGFWPDDEHYRDYHRYIEWHWLMMELATLAVGAMVAWRYRYPFLLMPIAVTLWYLSMDLVAMINDGNYNIELRSLVSIYFGLLVIFGAFWVDIRSRHSLDYAFWLYLFGVLTFWGGLTMQDSNSELAKLGYFGINLLLIGLGALLVRRVFVVFGGLGCCAYLGHLAFDLFEDSWLFPIALSLIGLLIIYLGIVWQRHEQRISQGLQSLLPGALRELLQARRF</sequence>
<keyword evidence="1" id="KW-0812">Transmembrane</keyword>
<evidence type="ECO:0000313" key="3">
    <source>
        <dbReference type="Proteomes" id="UP000253769"/>
    </source>
</evidence>
<feature type="transmembrane region" description="Helical" evidence="1">
    <location>
        <begin position="271"/>
        <end position="288"/>
    </location>
</feature>
<feature type="transmembrane region" description="Helical" evidence="1">
    <location>
        <begin position="250"/>
        <end position="266"/>
    </location>
</feature>
<gene>
    <name evidence="2" type="ORF">DV711_00110</name>
</gene>
<evidence type="ECO:0000313" key="2">
    <source>
        <dbReference type="EMBL" id="RDE24049.1"/>
    </source>
</evidence>
<feature type="transmembrane region" description="Helical" evidence="1">
    <location>
        <begin position="165"/>
        <end position="184"/>
    </location>
</feature>
<keyword evidence="3" id="KW-1185">Reference proteome</keyword>
<comment type="caution">
    <text evidence="2">The sequence shown here is derived from an EMBL/GenBank/DDBJ whole genome shotgun (WGS) entry which is preliminary data.</text>
</comment>
<proteinExistence type="predicted"/>
<feature type="transmembrane region" description="Helical" evidence="1">
    <location>
        <begin position="100"/>
        <end position="120"/>
    </location>
</feature>
<dbReference type="Proteomes" id="UP000253769">
    <property type="component" value="Unassembled WGS sequence"/>
</dbReference>
<organism evidence="2 3">
    <name type="scientific">Motiliproteus coralliicola</name>
    <dbReference type="NCBI Taxonomy" id="2283196"/>
    <lineage>
        <taxon>Bacteria</taxon>
        <taxon>Pseudomonadati</taxon>
        <taxon>Pseudomonadota</taxon>
        <taxon>Gammaproteobacteria</taxon>
        <taxon>Oceanospirillales</taxon>
        <taxon>Oceanospirillaceae</taxon>
        <taxon>Motiliproteus</taxon>
    </lineage>
</organism>
<feature type="transmembrane region" description="Helical" evidence="1">
    <location>
        <begin position="71"/>
        <end position="88"/>
    </location>
</feature>
<dbReference type="AlphaFoldDB" id="A0A369WSJ3"/>
<feature type="transmembrane region" description="Helical" evidence="1">
    <location>
        <begin position="219"/>
        <end position="238"/>
    </location>
</feature>
<keyword evidence="1" id="KW-0472">Membrane</keyword>
<accession>A0A369WSJ3</accession>
<name>A0A369WSJ3_9GAMM</name>
<evidence type="ECO:0000256" key="1">
    <source>
        <dbReference type="SAM" id="Phobius"/>
    </source>
</evidence>
<reference evidence="2 3" key="1">
    <citation type="submission" date="2018-07" db="EMBL/GenBank/DDBJ databases">
        <title>Motiliproteus coralliicola sp. nov., a bacterium isolated from Coral.</title>
        <authorList>
            <person name="Wang G."/>
        </authorList>
    </citation>
    <scope>NUCLEOTIDE SEQUENCE [LARGE SCALE GENOMIC DNA]</scope>
    <source>
        <strain evidence="2 3">C34</strain>
    </source>
</reference>
<protein>
    <submittedName>
        <fullName evidence="2">DUF2157 domain-containing protein</fullName>
    </submittedName>
</protein>
<feature type="transmembrane region" description="Helical" evidence="1">
    <location>
        <begin position="140"/>
        <end position="158"/>
    </location>
</feature>
<dbReference type="EMBL" id="QQOH01000001">
    <property type="protein sequence ID" value="RDE24049.1"/>
    <property type="molecule type" value="Genomic_DNA"/>
</dbReference>
<dbReference type="OrthoDB" id="1675191at2"/>
<keyword evidence="1" id="KW-1133">Transmembrane helix</keyword>
<feature type="transmembrane region" description="Helical" evidence="1">
    <location>
        <begin position="44"/>
        <end position="65"/>
    </location>
</feature>